<dbReference type="Pfam" id="PF06782">
    <property type="entry name" value="UPF0236"/>
    <property type="match status" value="1"/>
</dbReference>
<dbReference type="Proteomes" id="UP000524462">
    <property type="component" value="Unassembled WGS sequence"/>
</dbReference>
<dbReference type="RefSeq" id="WP_181460580.1">
    <property type="nucleotide sequence ID" value="NZ_JACEGE010000028.1"/>
</dbReference>
<evidence type="ECO:0000256" key="1">
    <source>
        <dbReference type="ARBA" id="ARBA00006539"/>
    </source>
</evidence>
<reference evidence="2 3" key="1">
    <citation type="submission" date="2020-07" db="EMBL/GenBank/DDBJ databases">
        <title>Molecular and genomic characterization of Streptococcus porcinus isolated from diseased swine in Brazil.</title>
        <authorList>
            <person name="Moreno L.Z."/>
            <person name="Matajira C.E.C."/>
            <person name="Poor A.P."/>
            <person name="Dutra M.C."/>
            <person name="Moreno A.M."/>
        </authorList>
    </citation>
    <scope>NUCLEOTIDE SEQUENCE [LARGE SCALE GENOMIC DNA]</scope>
    <source>
        <strain evidence="2 3">SP0816-2</strain>
    </source>
</reference>
<dbReference type="AlphaFoldDB" id="A0A7W0ARY2"/>
<accession>A0A7W0ARY2</accession>
<name>A0A7W0ARY2_STRPO</name>
<dbReference type="NCBIfam" id="NF033529">
    <property type="entry name" value="transpos_ISLre2"/>
    <property type="match status" value="1"/>
</dbReference>
<organism evidence="2 3">
    <name type="scientific">Streptococcus porcinus</name>
    <dbReference type="NCBI Taxonomy" id="1340"/>
    <lineage>
        <taxon>Bacteria</taxon>
        <taxon>Bacillati</taxon>
        <taxon>Bacillota</taxon>
        <taxon>Bacilli</taxon>
        <taxon>Lactobacillales</taxon>
        <taxon>Streptococcaceae</taxon>
        <taxon>Streptococcus</taxon>
    </lineage>
</organism>
<comment type="similarity">
    <text evidence="1">Belongs to the UPF0236 family.</text>
</comment>
<proteinExistence type="inferred from homology"/>
<comment type="caution">
    <text evidence="2">The sequence shown here is derived from an EMBL/GenBank/DDBJ whole genome shotgun (WGS) entry which is preliminary data.</text>
</comment>
<sequence length="445" mass="53261">MEVKKFSEKDFVNEINKIKQKQFLSQIKQYESYIAPQMRTKGFKRINQSERTVVFSFGEVTFSRSRWTNGFETRIPVDEWLGLEKYKRYSIEFLYHVAKLATMMPYRQVCKVIDSTLQTIITKDCVLKAVKFVDKLLKEKERYRIFMEELPSRRKVKKIYVEGDGVLVKCTDASDERKYIDLTHFVIHTGSKKVSAKRYELQDKHEILKLNYEKAKDDLLDYIYNNYDIADDTILITNSDMGKGYTSRVFKEIGKALKIKKHEHFWDLYHVKEKLTISLKKYPFELTELALDAVKNYNFDQIELVFDTVESLINNDSEYQEFQKFKKKILNNFKYTKPAHLRNLSNRGIGIMESQHRKITYRMKRRGMYWSRWGISAMANMIVLERANKLRDLFFGDWREIYKEYKENSFSAGRIKRNLKEIPNCAKPLLNNNKNYYYGRVHIKY</sequence>
<evidence type="ECO:0000313" key="2">
    <source>
        <dbReference type="EMBL" id="MBA2796683.1"/>
    </source>
</evidence>
<dbReference type="InterPro" id="IPR009620">
    <property type="entry name" value="UPF0236"/>
</dbReference>
<gene>
    <name evidence="2" type="ORF">H1B29_09355</name>
</gene>
<dbReference type="EMBL" id="JACEGE010000028">
    <property type="protein sequence ID" value="MBA2796683.1"/>
    <property type="molecule type" value="Genomic_DNA"/>
</dbReference>
<evidence type="ECO:0000313" key="3">
    <source>
        <dbReference type="Proteomes" id="UP000524462"/>
    </source>
</evidence>
<protein>
    <submittedName>
        <fullName evidence="2">ISLre2 family transposase</fullName>
    </submittedName>
</protein>